<accession>A0ABY6K0B5</accession>
<reference evidence="3 4" key="1">
    <citation type="submission" date="2022-01" db="EMBL/GenBank/DDBJ databases">
        <title>A chromosomal length assembly of Cordylochernes scorpioides.</title>
        <authorList>
            <person name="Zeh D."/>
            <person name="Zeh J."/>
        </authorList>
    </citation>
    <scope>NUCLEOTIDE SEQUENCE [LARGE SCALE GENOMIC DNA]</scope>
    <source>
        <strain evidence="3">IN4F17</strain>
        <tissue evidence="3">Whole Body</tissue>
    </source>
</reference>
<organism evidence="3 4">
    <name type="scientific">Cordylochernes scorpioides</name>
    <dbReference type="NCBI Taxonomy" id="51811"/>
    <lineage>
        <taxon>Eukaryota</taxon>
        <taxon>Metazoa</taxon>
        <taxon>Ecdysozoa</taxon>
        <taxon>Arthropoda</taxon>
        <taxon>Chelicerata</taxon>
        <taxon>Arachnida</taxon>
        <taxon>Pseudoscorpiones</taxon>
        <taxon>Cheliferoidea</taxon>
        <taxon>Chernetidae</taxon>
        <taxon>Cordylochernes</taxon>
    </lineage>
</organism>
<feature type="transmembrane region" description="Helical" evidence="1">
    <location>
        <begin position="21"/>
        <end position="39"/>
    </location>
</feature>
<keyword evidence="1" id="KW-1133">Transmembrane helix</keyword>
<name>A0ABY6K0B5_9ARAC</name>
<dbReference type="InterPro" id="IPR036397">
    <property type="entry name" value="RNaseH_sf"/>
</dbReference>
<dbReference type="PANTHER" id="PTHR46060">
    <property type="entry name" value="MARINER MOS1 TRANSPOSASE-LIKE PROTEIN"/>
    <property type="match status" value="1"/>
</dbReference>
<dbReference type="InterPro" id="IPR038717">
    <property type="entry name" value="Tc1-like_DDE_dom"/>
</dbReference>
<keyword evidence="4" id="KW-1185">Reference proteome</keyword>
<dbReference type="Gene3D" id="3.30.420.10">
    <property type="entry name" value="Ribonuclease H-like superfamily/Ribonuclease H"/>
    <property type="match status" value="2"/>
</dbReference>
<dbReference type="PANTHER" id="PTHR46060:SF1">
    <property type="entry name" value="MARINER MOS1 TRANSPOSASE-LIKE PROTEIN"/>
    <property type="match status" value="1"/>
</dbReference>
<proteinExistence type="predicted"/>
<dbReference type="EMBL" id="CP092863">
    <property type="protein sequence ID" value="UYV61726.1"/>
    <property type="molecule type" value="Genomic_DNA"/>
</dbReference>
<evidence type="ECO:0000313" key="3">
    <source>
        <dbReference type="EMBL" id="UYV61726.1"/>
    </source>
</evidence>
<sequence>MRQSRWHLRGKRRYTAEVLASLKWTVPPLLLGASPPLGLLEDPAVLIPVATASAVLLMVAAVTLAVLLWRRRAPPDQELCKLHSIPFGISTGGTAVSGLFNRGPIAQDSRTTAGRPDDNISMSSYGKSKSIFEQPREQLYYPLPYASSHVPPPQGPGHEYLQEDGRPHTYDVPHRVQTLLRIKTSQKHNNSTNLEFNWCGCIPLGVRLLRNSVGSYFASPHSNTPTVNTEETLTHVCAFLRMMAEVLHINKETNRTIMHEDLGKTKVCAKFVPHTLTGEQKSLRIALCRDIISAYENDSNFLKSIVTGDEAWCFHYDPKTKRQMPSKIKTMLITFFDSRGFIQKEFVPAGQTVTGEYYLKVLKRLIARIRRIRPEYRDEDSWCLLHDNASSHSSLIVRRFLAKNNVCVLNHPPKEPKKWLLSIPDSGQTEIIAIPLPLGERKAFMLKNRLPIDIGIHAALPIQSTRMLHSWQCLHKLRVRYIERRKSYVIITIVSKIEVTLVHLDNARPHRALMINEYLESEDIQRMECPARSLDLNPIEHVWDVLRRRIGSRSPPPRITQKLKTTLVEEWDLLPQELSNCLINSMEYRSDSCLAVRGDLVVEGEINKQRIHEEASGRQEGIGRGGFWQERITSIGAAYANWRTKGLKQRLTN</sequence>
<dbReference type="Proteomes" id="UP001235939">
    <property type="component" value="Chromosome 01"/>
</dbReference>
<keyword evidence="1" id="KW-0472">Membrane</keyword>
<feature type="transmembrane region" description="Helical" evidence="1">
    <location>
        <begin position="45"/>
        <end position="69"/>
    </location>
</feature>
<feature type="domain" description="Tc1-like transposase DDE" evidence="2">
    <location>
        <begin position="500"/>
        <end position="552"/>
    </location>
</feature>
<evidence type="ECO:0000313" key="4">
    <source>
        <dbReference type="Proteomes" id="UP001235939"/>
    </source>
</evidence>
<evidence type="ECO:0000259" key="2">
    <source>
        <dbReference type="Pfam" id="PF13358"/>
    </source>
</evidence>
<dbReference type="InterPro" id="IPR052709">
    <property type="entry name" value="Transposase-MT_Hybrid"/>
</dbReference>
<protein>
    <recommendedName>
        <fullName evidence="2">Tc1-like transposase DDE domain-containing protein</fullName>
    </recommendedName>
</protein>
<keyword evidence="1" id="KW-0812">Transmembrane</keyword>
<dbReference type="InterPro" id="IPR001888">
    <property type="entry name" value="Transposase_1"/>
</dbReference>
<gene>
    <name evidence="3" type="ORF">LAZ67_1006170</name>
</gene>
<dbReference type="Pfam" id="PF13358">
    <property type="entry name" value="DDE_3"/>
    <property type="match status" value="1"/>
</dbReference>
<dbReference type="Pfam" id="PF01359">
    <property type="entry name" value="Transposase_1"/>
    <property type="match status" value="1"/>
</dbReference>
<evidence type="ECO:0000256" key="1">
    <source>
        <dbReference type="SAM" id="Phobius"/>
    </source>
</evidence>